<dbReference type="InterPro" id="IPR002305">
    <property type="entry name" value="aa-tRNA-synth_Ic"/>
</dbReference>
<comment type="similarity">
    <text evidence="9">Belongs to the class-I aminoacyl-tRNA synthetase family.</text>
</comment>
<dbReference type="GO" id="GO:0005737">
    <property type="term" value="C:cytoplasm"/>
    <property type="evidence" value="ECO:0007669"/>
    <property type="project" value="UniProtKB-UniRule"/>
</dbReference>
<dbReference type="PANTHER" id="PTHR46264">
    <property type="entry name" value="TYROSINE-TRNA LIGASE"/>
    <property type="match status" value="1"/>
</dbReference>
<accession>A0A1J5T2S9</accession>
<dbReference type="Gene3D" id="1.10.240.10">
    <property type="entry name" value="Tyrosyl-Transfer RNA Synthetase"/>
    <property type="match status" value="1"/>
</dbReference>
<name>A0A1J5T2S9_9ARCH</name>
<keyword evidence="2 9" id="KW-0436">Ligase</keyword>
<dbReference type="PANTHER" id="PTHR46264:SF4">
    <property type="entry name" value="TYROSINE--TRNA LIGASE, CYTOPLASMIC"/>
    <property type="match status" value="1"/>
</dbReference>
<protein>
    <recommendedName>
        <fullName evidence="1 8">Tyrosine--tRNA ligase</fullName>
        <ecNumber evidence="1 8">6.1.1.1</ecNumber>
    </recommendedName>
</protein>
<evidence type="ECO:0000256" key="4">
    <source>
        <dbReference type="ARBA" id="ARBA00022840"/>
    </source>
</evidence>
<dbReference type="GO" id="GO:0004831">
    <property type="term" value="F:tyrosine-tRNA ligase activity"/>
    <property type="evidence" value="ECO:0007669"/>
    <property type="project" value="UniProtKB-UniRule"/>
</dbReference>
<dbReference type="PIRSF" id="PIRSF006588">
    <property type="entry name" value="TyrRS_arch_euk"/>
    <property type="match status" value="1"/>
</dbReference>
<evidence type="ECO:0000256" key="3">
    <source>
        <dbReference type="ARBA" id="ARBA00022741"/>
    </source>
</evidence>
<comment type="catalytic activity">
    <reaction evidence="7">
        <text>tRNA(Tyr) + L-tyrosine + ATP = L-tyrosyl-tRNA(Tyr) + AMP + diphosphate + H(+)</text>
        <dbReference type="Rhea" id="RHEA:10220"/>
        <dbReference type="Rhea" id="RHEA-COMP:9706"/>
        <dbReference type="Rhea" id="RHEA-COMP:9707"/>
        <dbReference type="ChEBI" id="CHEBI:15378"/>
        <dbReference type="ChEBI" id="CHEBI:30616"/>
        <dbReference type="ChEBI" id="CHEBI:33019"/>
        <dbReference type="ChEBI" id="CHEBI:58315"/>
        <dbReference type="ChEBI" id="CHEBI:78442"/>
        <dbReference type="ChEBI" id="CHEBI:78536"/>
        <dbReference type="ChEBI" id="CHEBI:456215"/>
        <dbReference type="EC" id="6.1.1.1"/>
    </reaction>
</comment>
<dbReference type="InterPro" id="IPR023617">
    <property type="entry name" value="Tyr-tRNA-ligase_arc/euk-type"/>
</dbReference>
<keyword evidence="5 9" id="KW-0648">Protein biosynthesis</keyword>
<comment type="caution">
    <text evidence="10">The sequence shown here is derived from an EMBL/GenBank/DDBJ whole genome shotgun (WGS) entry which is preliminary data.</text>
</comment>
<keyword evidence="6 9" id="KW-0030">Aminoacyl-tRNA synthetase</keyword>
<dbReference type="AlphaFoldDB" id="A0A1J5T2S9"/>
<dbReference type="EMBL" id="MIYU01000017">
    <property type="protein sequence ID" value="OIR15170.1"/>
    <property type="molecule type" value="Genomic_DNA"/>
</dbReference>
<dbReference type="GO" id="GO:0006437">
    <property type="term" value="P:tyrosyl-tRNA aminoacylation"/>
    <property type="evidence" value="ECO:0007669"/>
    <property type="project" value="UniProtKB-UniRule"/>
</dbReference>
<dbReference type="InterPro" id="IPR050489">
    <property type="entry name" value="Tyr-tRNA_synthase"/>
</dbReference>
<dbReference type="SUPFAM" id="SSF52374">
    <property type="entry name" value="Nucleotidylyl transferase"/>
    <property type="match status" value="1"/>
</dbReference>
<evidence type="ECO:0000256" key="8">
    <source>
        <dbReference type="NCBIfam" id="TIGR00234"/>
    </source>
</evidence>
<evidence type="ECO:0000256" key="5">
    <source>
        <dbReference type="ARBA" id="ARBA00022917"/>
    </source>
</evidence>
<sequence length="342" mass="37967">MLVSDTTSLVLKGVSECVTESDLTELLNKKRTLKAYIGYEPSGLLHAGSLVPMLKVRDLIEAGFEVTILLADWHGYINDKLGGSWDNLKAGVEYQQLLFSAFAPGVKFTTASDLVKSENYWEDVLKVSKVTTLARMRRALAIMGRDEKDGDGDTSKFIYPAMQVVDIYHLKADLALGGLDQRHAHMLARDAADKLNWRKPVALHTPLLASLGGPGRMETDVKMSKSDPVGALLVHDTSKQLQKKLSKAYCPPERKGNPILDLWEYLLFPGIGKITIERPEKFGGNLEFKDYNALEADFIAGNLHPLDLKNGTAAALYNFFEPLRMVCEENPEPYSKLLEALN</sequence>
<evidence type="ECO:0000313" key="11">
    <source>
        <dbReference type="Proteomes" id="UP000183815"/>
    </source>
</evidence>
<dbReference type="Proteomes" id="UP000183815">
    <property type="component" value="Unassembled WGS sequence"/>
</dbReference>
<dbReference type="NCBIfam" id="NF006330">
    <property type="entry name" value="PRK08560.1"/>
    <property type="match status" value="1"/>
</dbReference>
<dbReference type="EC" id="6.1.1.1" evidence="1 8"/>
<dbReference type="InterPro" id="IPR014729">
    <property type="entry name" value="Rossmann-like_a/b/a_fold"/>
</dbReference>
<dbReference type="GO" id="GO:0005524">
    <property type="term" value="F:ATP binding"/>
    <property type="evidence" value="ECO:0007669"/>
    <property type="project" value="UniProtKB-KW"/>
</dbReference>
<evidence type="ECO:0000256" key="7">
    <source>
        <dbReference type="ARBA" id="ARBA00048248"/>
    </source>
</evidence>
<dbReference type="Gene3D" id="3.40.50.620">
    <property type="entry name" value="HUPs"/>
    <property type="match status" value="1"/>
</dbReference>
<dbReference type="InterPro" id="IPR002307">
    <property type="entry name" value="Tyr-tRNA-ligase"/>
</dbReference>
<keyword evidence="3 9" id="KW-0547">Nucleotide-binding</keyword>
<evidence type="ECO:0000256" key="6">
    <source>
        <dbReference type="ARBA" id="ARBA00023146"/>
    </source>
</evidence>
<reference evidence="10 11" key="1">
    <citation type="submission" date="2016-08" db="EMBL/GenBank/DDBJ databases">
        <title>New Insights into Marine Group III Euryarchaeota, from dark to light.</title>
        <authorList>
            <person name="Haro-Moreno J.M."/>
            <person name="Rodriguez-Valera F."/>
            <person name="Lopez-Garcia P."/>
            <person name="Moreira D."/>
            <person name="Martin-Cuadrado A.B."/>
        </authorList>
    </citation>
    <scope>NUCLEOTIDE SEQUENCE [LARGE SCALE GENOMIC DNA]</scope>
    <source>
        <strain evidence="10">CG-Bathy1</strain>
    </source>
</reference>
<evidence type="ECO:0000256" key="9">
    <source>
        <dbReference type="RuleBase" id="RU363036"/>
    </source>
</evidence>
<evidence type="ECO:0000313" key="10">
    <source>
        <dbReference type="EMBL" id="OIR15170.1"/>
    </source>
</evidence>
<dbReference type="NCBIfam" id="TIGR00234">
    <property type="entry name" value="tyrS"/>
    <property type="match status" value="1"/>
</dbReference>
<gene>
    <name evidence="10" type="ORF">BEU04_02260</name>
</gene>
<dbReference type="Pfam" id="PF00579">
    <property type="entry name" value="tRNA-synt_1b"/>
    <property type="match status" value="1"/>
</dbReference>
<evidence type="ECO:0000256" key="2">
    <source>
        <dbReference type="ARBA" id="ARBA00022598"/>
    </source>
</evidence>
<dbReference type="PRINTS" id="PR01040">
    <property type="entry name" value="TRNASYNTHTYR"/>
</dbReference>
<keyword evidence="4 9" id="KW-0067">ATP-binding</keyword>
<organism evidence="10 11">
    <name type="scientific">Marine Group III euryarchaeote CG-Bathy1</name>
    <dbReference type="NCBI Taxonomy" id="1889001"/>
    <lineage>
        <taxon>Archaea</taxon>
        <taxon>Methanobacteriati</taxon>
        <taxon>Thermoplasmatota</taxon>
        <taxon>Thermoplasmata</taxon>
        <taxon>Candidatus Thermoprofundales</taxon>
    </lineage>
</organism>
<evidence type="ECO:0000256" key="1">
    <source>
        <dbReference type="ARBA" id="ARBA00013160"/>
    </source>
</evidence>
<proteinExistence type="inferred from homology"/>